<dbReference type="Proteomes" id="UP001184853">
    <property type="component" value="Unassembled WGS sequence"/>
</dbReference>
<keyword evidence="4" id="KW-1185">Reference proteome</keyword>
<proteinExistence type="predicted"/>
<protein>
    <recommendedName>
        <fullName evidence="2">DUF6705 domain-containing protein</fullName>
    </recommendedName>
</protein>
<evidence type="ECO:0000313" key="4">
    <source>
        <dbReference type="Proteomes" id="UP001184853"/>
    </source>
</evidence>
<sequence length="194" mass="22611">MKKIHNQFLILFLIFTTTISCKAQTIPLNTYIENIPLNAYLKDLNNELVPYIGTYQTTMDDKQITLYITKEDHKYFDLDDIKFYKDVLIVRYTVKNSSGVILQNTQNMNFNTMLEKDLIYSRRTRPDISTILFSYKGTNCGVGHGTIYLKKINDTQISWRYYAETTETYNGKCPSTADTTIYLPEGENLIFNKL</sequence>
<dbReference type="InterPro" id="IPR046551">
    <property type="entry name" value="DUF6705"/>
</dbReference>
<reference evidence="3 4" key="1">
    <citation type="submission" date="2023-07" db="EMBL/GenBank/DDBJ databases">
        <title>Sorghum-associated microbial communities from plants grown in Nebraska, USA.</title>
        <authorList>
            <person name="Schachtman D."/>
        </authorList>
    </citation>
    <scope>NUCLEOTIDE SEQUENCE [LARGE SCALE GENOMIC DNA]</scope>
    <source>
        <strain evidence="3 4">DS1709</strain>
    </source>
</reference>
<feature type="signal peptide" evidence="1">
    <location>
        <begin position="1"/>
        <end position="23"/>
    </location>
</feature>
<name>A0ABU1LG52_9FLAO</name>
<feature type="chain" id="PRO_5046550040" description="DUF6705 domain-containing protein" evidence="1">
    <location>
        <begin position="24"/>
        <end position="194"/>
    </location>
</feature>
<evidence type="ECO:0000256" key="1">
    <source>
        <dbReference type="SAM" id="SignalP"/>
    </source>
</evidence>
<comment type="caution">
    <text evidence="3">The sequence shown here is derived from an EMBL/GenBank/DDBJ whole genome shotgun (WGS) entry which is preliminary data.</text>
</comment>
<dbReference type="RefSeq" id="WP_115979628.1">
    <property type="nucleotide sequence ID" value="NZ_JAVDQS010000007.1"/>
</dbReference>
<dbReference type="EMBL" id="JAVDQS010000007">
    <property type="protein sequence ID" value="MDR6405712.1"/>
    <property type="molecule type" value="Genomic_DNA"/>
</dbReference>
<accession>A0ABU1LG52</accession>
<evidence type="ECO:0000259" key="2">
    <source>
        <dbReference type="Pfam" id="PF20448"/>
    </source>
</evidence>
<gene>
    <name evidence="3" type="ORF">J2781_002646</name>
</gene>
<dbReference type="PROSITE" id="PS51257">
    <property type="entry name" value="PROKAR_LIPOPROTEIN"/>
    <property type="match status" value="1"/>
</dbReference>
<feature type="domain" description="DUF6705" evidence="2">
    <location>
        <begin position="1"/>
        <end position="193"/>
    </location>
</feature>
<evidence type="ECO:0000313" key="3">
    <source>
        <dbReference type="EMBL" id="MDR6405712.1"/>
    </source>
</evidence>
<keyword evidence="1" id="KW-0732">Signal</keyword>
<dbReference type="Pfam" id="PF20448">
    <property type="entry name" value="DUF6705"/>
    <property type="match status" value="1"/>
</dbReference>
<organism evidence="3 4">
    <name type="scientific">Chryseobacterium geocarposphaerae</name>
    <dbReference type="NCBI Taxonomy" id="1416776"/>
    <lineage>
        <taxon>Bacteria</taxon>
        <taxon>Pseudomonadati</taxon>
        <taxon>Bacteroidota</taxon>
        <taxon>Flavobacteriia</taxon>
        <taxon>Flavobacteriales</taxon>
        <taxon>Weeksellaceae</taxon>
        <taxon>Chryseobacterium group</taxon>
        <taxon>Chryseobacterium</taxon>
    </lineage>
</organism>